<organism evidence="2 3">
    <name type="scientific">Aduncisulcus paluster</name>
    <dbReference type="NCBI Taxonomy" id="2918883"/>
    <lineage>
        <taxon>Eukaryota</taxon>
        <taxon>Metamonada</taxon>
        <taxon>Carpediemonas-like organisms</taxon>
        <taxon>Aduncisulcus</taxon>
    </lineage>
</organism>
<feature type="region of interest" description="Disordered" evidence="1">
    <location>
        <begin position="1"/>
        <end position="33"/>
    </location>
</feature>
<protein>
    <submittedName>
        <fullName evidence="2">Uncharacterized protein</fullName>
    </submittedName>
</protein>
<evidence type="ECO:0000256" key="1">
    <source>
        <dbReference type="SAM" id="MobiDB-lite"/>
    </source>
</evidence>
<keyword evidence="3" id="KW-1185">Reference proteome</keyword>
<dbReference type="EMBL" id="BQXS01009688">
    <property type="protein sequence ID" value="GKT31506.1"/>
    <property type="molecule type" value="Genomic_DNA"/>
</dbReference>
<gene>
    <name evidence="2" type="ORF">ADUPG1_005924</name>
</gene>
<dbReference type="Proteomes" id="UP001057375">
    <property type="component" value="Unassembled WGS sequence"/>
</dbReference>
<name>A0ABQ5KHV4_9EUKA</name>
<feature type="compositionally biased region" description="Basic and acidic residues" evidence="1">
    <location>
        <begin position="23"/>
        <end position="32"/>
    </location>
</feature>
<comment type="caution">
    <text evidence="2">The sequence shown here is derived from an EMBL/GenBank/DDBJ whole genome shotgun (WGS) entry which is preliminary data.</text>
</comment>
<reference evidence="2" key="1">
    <citation type="submission" date="2022-03" db="EMBL/GenBank/DDBJ databases">
        <title>Draft genome sequence of Aduncisulcus paluster, a free-living microaerophilic Fornicata.</title>
        <authorList>
            <person name="Yuyama I."/>
            <person name="Kume K."/>
            <person name="Tamura T."/>
            <person name="Inagaki Y."/>
            <person name="Hashimoto T."/>
        </authorList>
    </citation>
    <scope>NUCLEOTIDE SEQUENCE</scope>
    <source>
        <strain evidence="2">NY0171</strain>
    </source>
</reference>
<evidence type="ECO:0000313" key="3">
    <source>
        <dbReference type="Proteomes" id="UP001057375"/>
    </source>
</evidence>
<evidence type="ECO:0000313" key="2">
    <source>
        <dbReference type="EMBL" id="GKT31506.1"/>
    </source>
</evidence>
<accession>A0ABQ5KHV4</accession>
<feature type="non-terminal residue" evidence="2">
    <location>
        <position position="171"/>
    </location>
</feature>
<sequence length="171" mass="18976">MDFKRSSVRNPNISGKKRKKSQKRDNIDEGLPKDFLTAIRSHIEIGHEGLEVMKRQTDEIVGGNVPKTYGNNQHSVPIASSISSRRYFPPPTLSHPSVSHPEFSRSLPSSFASSFISTIPRPIGPDLGHSPHFPSTHSQFSLDPLSFDYIYDSPTALSVSIGGKSVYREQD</sequence>
<proteinExistence type="predicted"/>